<sequence length="114" mass="12046">MNSIKSGNGGLLFLDAPGGTGKTFLINLLLAEVRKNNDIALAIASSGIASTLLDGGRTAYSALKLPLDLTRSETPVCNISRGSGKAQVLKMCKLIVWDECTMAHKKALEALDRT</sequence>
<dbReference type="Pfam" id="PF05970">
    <property type="entry name" value="PIF1"/>
    <property type="match status" value="1"/>
</dbReference>
<keyword evidence="4" id="KW-1185">Reference proteome</keyword>
<dbReference type="InterPro" id="IPR027417">
    <property type="entry name" value="P-loop_NTPase"/>
</dbReference>
<dbReference type="OrthoDB" id="272985at2759"/>
<dbReference type="Proteomes" id="UP000054047">
    <property type="component" value="Unassembled WGS sequence"/>
</dbReference>
<keyword evidence="1" id="KW-0233">DNA recombination</keyword>
<evidence type="ECO:0000256" key="1">
    <source>
        <dbReference type="RuleBase" id="RU363044"/>
    </source>
</evidence>
<dbReference type="GO" id="GO:0005524">
    <property type="term" value="F:ATP binding"/>
    <property type="evidence" value="ECO:0007669"/>
    <property type="project" value="UniProtKB-KW"/>
</dbReference>
<proteinExistence type="inferred from homology"/>
<dbReference type="GO" id="GO:0043139">
    <property type="term" value="F:5'-3' DNA helicase activity"/>
    <property type="evidence" value="ECO:0007669"/>
    <property type="project" value="UniProtKB-EC"/>
</dbReference>
<gene>
    <name evidence="3" type="ORF">ANCDUO_22442</name>
</gene>
<comment type="cofactor">
    <cofactor evidence="1">
        <name>Mg(2+)</name>
        <dbReference type="ChEBI" id="CHEBI:18420"/>
    </cofactor>
</comment>
<reference evidence="3 4" key="1">
    <citation type="submission" date="2013-12" db="EMBL/GenBank/DDBJ databases">
        <title>Draft genome of the parsitic nematode Ancylostoma duodenale.</title>
        <authorList>
            <person name="Mitreva M."/>
        </authorList>
    </citation>
    <scope>NUCLEOTIDE SEQUENCE [LARGE SCALE GENOMIC DNA]</scope>
    <source>
        <strain evidence="3 4">Zhejiang</strain>
    </source>
</reference>
<keyword evidence="1" id="KW-0227">DNA damage</keyword>
<dbReference type="SUPFAM" id="SSF52540">
    <property type="entry name" value="P-loop containing nucleoside triphosphate hydrolases"/>
    <property type="match status" value="1"/>
</dbReference>
<dbReference type="PANTHER" id="PTHR10492">
    <property type="match status" value="1"/>
</dbReference>
<accession>A0A0C2FRG8</accession>
<dbReference type="AlphaFoldDB" id="A0A0C2FRG8"/>
<dbReference type="GO" id="GO:0016887">
    <property type="term" value="F:ATP hydrolysis activity"/>
    <property type="evidence" value="ECO:0007669"/>
    <property type="project" value="RHEA"/>
</dbReference>
<evidence type="ECO:0000313" key="4">
    <source>
        <dbReference type="Proteomes" id="UP000054047"/>
    </source>
</evidence>
<keyword evidence="1" id="KW-0378">Hydrolase</keyword>
<evidence type="ECO:0000259" key="2">
    <source>
        <dbReference type="Pfam" id="PF05970"/>
    </source>
</evidence>
<dbReference type="GO" id="GO:0000723">
    <property type="term" value="P:telomere maintenance"/>
    <property type="evidence" value="ECO:0007669"/>
    <property type="project" value="InterPro"/>
</dbReference>
<feature type="domain" description="DNA helicase Pif1-like DEAD-box helicase" evidence="2">
    <location>
        <begin position="2"/>
        <end position="114"/>
    </location>
</feature>
<dbReference type="Gene3D" id="3.40.50.300">
    <property type="entry name" value="P-loop containing nucleotide triphosphate hydrolases"/>
    <property type="match status" value="1"/>
</dbReference>
<dbReference type="GO" id="GO:0006281">
    <property type="term" value="P:DNA repair"/>
    <property type="evidence" value="ECO:0007669"/>
    <property type="project" value="UniProtKB-KW"/>
</dbReference>
<keyword evidence="1" id="KW-0347">Helicase</keyword>
<dbReference type="EC" id="5.6.2.3" evidence="1"/>
<keyword evidence="1" id="KW-0067">ATP-binding</keyword>
<dbReference type="GO" id="GO:0006310">
    <property type="term" value="P:DNA recombination"/>
    <property type="evidence" value="ECO:0007669"/>
    <property type="project" value="UniProtKB-KW"/>
</dbReference>
<comment type="similarity">
    <text evidence="1">Belongs to the helicase family.</text>
</comment>
<protein>
    <recommendedName>
        <fullName evidence="1">ATP-dependent DNA helicase</fullName>
        <ecNumber evidence="1">5.6.2.3</ecNumber>
    </recommendedName>
</protein>
<dbReference type="PANTHER" id="PTHR10492:SF57">
    <property type="entry name" value="ATP-DEPENDENT DNA HELICASE"/>
    <property type="match status" value="1"/>
</dbReference>
<comment type="catalytic activity">
    <reaction evidence="1">
        <text>ATP + H2O = ADP + phosphate + H(+)</text>
        <dbReference type="Rhea" id="RHEA:13065"/>
        <dbReference type="ChEBI" id="CHEBI:15377"/>
        <dbReference type="ChEBI" id="CHEBI:15378"/>
        <dbReference type="ChEBI" id="CHEBI:30616"/>
        <dbReference type="ChEBI" id="CHEBI:43474"/>
        <dbReference type="ChEBI" id="CHEBI:456216"/>
        <dbReference type="EC" id="5.6.2.3"/>
    </reaction>
</comment>
<evidence type="ECO:0000313" key="3">
    <source>
        <dbReference type="EMBL" id="KIH47496.1"/>
    </source>
</evidence>
<keyword evidence="1" id="KW-0234">DNA repair</keyword>
<keyword evidence="1" id="KW-0547">Nucleotide-binding</keyword>
<name>A0A0C2FRG8_9BILA</name>
<dbReference type="EMBL" id="KN767628">
    <property type="protein sequence ID" value="KIH47496.1"/>
    <property type="molecule type" value="Genomic_DNA"/>
</dbReference>
<dbReference type="InterPro" id="IPR010285">
    <property type="entry name" value="DNA_helicase_pif1-like_DEAD"/>
</dbReference>
<organism evidence="3 4">
    <name type="scientific">Ancylostoma duodenale</name>
    <dbReference type="NCBI Taxonomy" id="51022"/>
    <lineage>
        <taxon>Eukaryota</taxon>
        <taxon>Metazoa</taxon>
        <taxon>Ecdysozoa</taxon>
        <taxon>Nematoda</taxon>
        <taxon>Chromadorea</taxon>
        <taxon>Rhabditida</taxon>
        <taxon>Rhabditina</taxon>
        <taxon>Rhabditomorpha</taxon>
        <taxon>Strongyloidea</taxon>
        <taxon>Ancylostomatidae</taxon>
        <taxon>Ancylostomatinae</taxon>
        <taxon>Ancylostoma</taxon>
    </lineage>
</organism>